<dbReference type="PROSITE" id="PS50097">
    <property type="entry name" value="BTB"/>
    <property type="match status" value="1"/>
</dbReference>
<organism evidence="9 10">
    <name type="scientific">Glossina morsitans morsitans</name>
    <name type="common">Savannah tsetse fly</name>
    <dbReference type="NCBI Taxonomy" id="37546"/>
    <lineage>
        <taxon>Eukaryota</taxon>
        <taxon>Metazoa</taxon>
        <taxon>Ecdysozoa</taxon>
        <taxon>Arthropoda</taxon>
        <taxon>Hexapoda</taxon>
        <taxon>Insecta</taxon>
        <taxon>Pterygota</taxon>
        <taxon>Neoptera</taxon>
        <taxon>Endopterygota</taxon>
        <taxon>Diptera</taxon>
        <taxon>Brachycera</taxon>
        <taxon>Muscomorpha</taxon>
        <taxon>Hippoboscoidea</taxon>
        <taxon>Glossinidae</taxon>
        <taxon>Glossina</taxon>
    </lineage>
</organism>
<dbReference type="SMART" id="SM00225">
    <property type="entry name" value="BTB"/>
    <property type="match status" value="1"/>
</dbReference>
<dbReference type="InterPro" id="IPR011333">
    <property type="entry name" value="SKP1/BTB/POZ_sf"/>
</dbReference>
<keyword evidence="4" id="KW-0539">Nucleus</keyword>
<feature type="compositionally biased region" description="Low complexity" evidence="6">
    <location>
        <begin position="280"/>
        <end position="293"/>
    </location>
</feature>
<keyword evidence="3" id="KW-0804">Transcription</keyword>
<feature type="compositionally biased region" description="Polar residues" evidence="6">
    <location>
        <begin position="513"/>
        <end position="523"/>
    </location>
</feature>
<dbReference type="InterPro" id="IPR000210">
    <property type="entry name" value="BTB/POZ_dom"/>
</dbReference>
<feature type="region of interest" description="Disordered" evidence="6">
    <location>
        <begin position="802"/>
        <end position="863"/>
    </location>
</feature>
<evidence type="ECO:0000256" key="2">
    <source>
        <dbReference type="ARBA" id="ARBA00023015"/>
    </source>
</evidence>
<feature type="domain" description="C2H2-type" evidence="8">
    <location>
        <begin position="448"/>
        <end position="476"/>
    </location>
</feature>
<feature type="domain" description="BTB" evidence="7">
    <location>
        <begin position="33"/>
        <end position="98"/>
    </location>
</feature>
<feature type="compositionally biased region" description="Basic and acidic residues" evidence="6">
    <location>
        <begin position="247"/>
        <end position="263"/>
    </location>
</feature>
<dbReference type="InterPro" id="IPR013087">
    <property type="entry name" value="Znf_C2H2_type"/>
</dbReference>
<evidence type="ECO:0000256" key="4">
    <source>
        <dbReference type="ARBA" id="ARBA00023242"/>
    </source>
</evidence>
<dbReference type="PROSITE" id="PS50157">
    <property type="entry name" value="ZINC_FINGER_C2H2_2"/>
    <property type="match status" value="3"/>
</dbReference>
<feature type="region of interest" description="Disordered" evidence="6">
    <location>
        <begin position="502"/>
        <end position="541"/>
    </location>
</feature>
<comment type="subcellular location">
    <subcellularLocation>
        <location evidence="1">Nucleus</location>
    </subcellularLocation>
</comment>
<name>A0A1B0GB49_GLOMM</name>
<dbReference type="Pfam" id="PF00651">
    <property type="entry name" value="BTB"/>
    <property type="match status" value="1"/>
</dbReference>
<evidence type="ECO:0008006" key="11">
    <source>
        <dbReference type="Google" id="ProtNLM"/>
    </source>
</evidence>
<dbReference type="EMBL" id="CCAG010019321">
    <property type="status" value="NOT_ANNOTATED_CDS"/>
    <property type="molecule type" value="Genomic_DNA"/>
</dbReference>
<dbReference type="GO" id="GO:0045165">
    <property type="term" value="P:cell fate commitment"/>
    <property type="evidence" value="ECO:0007669"/>
    <property type="project" value="UniProtKB-ARBA"/>
</dbReference>
<keyword evidence="5" id="KW-0862">Zinc</keyword>
<feature type="region of interest" description="Disordered" evidence="6">
    <location>
        <begin position="116"/>
        <end position="297"/>
    </location>
</feature>
<dbReference type="GO" id="GO:0061061">
    <property type="term" value="P:muscle structure development"/>
    <property type="evidence" value="ECO:0007669"/>
    <property type="project" value="UniProtKB-ARBA"/>
</dbReference>
<keyword evidence="10" id="KW-1185">Reference proteome</keyword>
<dbReference type="InterPro" id="IPR036236">
    <property type="entry name" value="Znf_C2H2_sf"/>
</dbReference>
<dbReference type="InterPro" id="IPR051095">
    <property type="entry name" value="Dros_DevTransReg"/>
</dbReference>
<feature type="domain" description="C2H2-type" evidence="8">
    <location>
        <begin position="926"/>
        <end position="949"/>
    </location>
</feature>
<dbReference type="Gene3D" id="3.30.160.60">
    <property type="entry name" value="Classic Zinc Finger"/>
    <property type="match status" value="3"/>
</dbReference>
<dbReference type="SMART" id="SM00355">
    <property type="entry name" value="ZnF_C2H2"/>
    <property type="match status" value="4"/>
</dbReference>
<evidence type="ECO:0000256" key="6">
    <source>
        <dbReference type="SAM" id="MobiDB-lite"/>
    </source>
</evidence>
<dbReference type="GO" id="GO:0005634">
    <property type="term" value="C:nucleus"/>
    <property type="evidence" value="ECO:0007669"/>
    <property type="project" value="UniProtKB-SubCell"/>
</dbReference>
<dbReference type="SUPFAM" id="SSF57667">
    <property type="entry name" value="beta-beta-alpha zinc fingers"/>
    <property type="match status" value="3"/>
</dbReference>
<dbReference type="STRING" id="37546.A0A1B0GB49"/>
<dbReference type="PROSITE" id="PS00028">
    <property type="entry name" value="ZINC_FINGER_C2H2_1"/>
    <property type="match status" value="3"/>
</dbReference>
<dbReference type="PANTHER" id="PTHR23110:SF82">
    <property type="entry name" value="PROTEIN TRAMTRACK, ALPHA ISOFORM"/>
    <property type="match status" value="1"/>
</dbReference>
<dbReference type="EnsemblMetazoa" id="GMOY010533-RA">
    <property type="protein sequence ID" value="GMOY010533-PA"/>
    <property type="gene ID" value="GMOY010533"/>
</dbReference>
<evidence type="ECO:0000256" key="5">
    <source>
        <dbReference type="PROSITE-ProRule" id="PRU00042"/>
    </source>
</evidence>
<feature type="compositionally biased region" description="Low complexity" evidence="6">
    <location>
        <begin position="140"/>
        <end position="195"/>
    </location>
</feature>
<dbReference type="FunFam" id="3.30.710.10:FF:000091">
    <property type="entry name" value="Lola, isoform F"/>
    <property type="match status" value="1"/>
</dbReference>
<dbReference type="GO" id="GO:0042051">
    <property type="term" value="P:compound eye photoreceptor development"/>
    <property type="evidence" value="ECO:0007669"/>
    <property type="project" value="UniProtKB-ARBA"/>
</dbReference>
<sequence>MKMTPQRFCLRWNNHQSNMLSVFDQLLHEDQFTDVTLAVDGRYLTAHRMVLSACSPYFNALFINHPEKHPIVILKDVPYADMKALLDFMYRGEVSVDQERLTAFLRVAESLRIKGLTEVNDDKPSGGNTHNNEPTPQPPQLQRIQPYVVQQQQQRQKLSHQSANSVNSSNIAANSTPQPPFSQQQQSLLSSALASMPKRKRGRPRKLSGSSNGDYDEFEREGGLDSEMGDSKMCNDSYSGNDDGSDDNQRDPGHNDDLNESRDSVPPAKKSKPVKDTRSQQPQQHQQQQQQQQDDSTSVTLLNSMVSIPKLAPIAKPSKPKVNKRSKLKQNGLGSDGKPYPTGGDYMNIFPDNFMNSAAAAVAQAAKLKTALSGSTGSLNIASPPPKTKLNTSCNSIVEGESEGSVRDYCTKEGEHTYRCKVCSRVYTHISNFCRHYVTSHKRNVKVYPCRFCLKEFTRKDNMTAHVKIIHKIDNPSLALAAAAAGNTAAVGGNVSASVSQNVSAASTPTPPDLTTQSSNQSGGTMGAALNSSTPLGSSASSQWRNEYTLPLVAGVQLIAPELSQRLFGSNKMITISNTSSTTPATSPAAAIHTPAKHAMITLVSQQQQQQQPQQSHLTTVKDLNEANVKGHLAATGLGLKVKTTLQTAMQAITTNTSSVAGNPNSLLKQQLRAGLRIDFNDAAPTTNALPNVQSPANVHETHEACSALQSLANVAERQAQNHIQPPTANNLHHQFLLHMAANPMLKQTGEYFQQQQQQTRLLLREEENNIDLLMDQSDKSDPEMLTLADENAGLDYSASTENIQRSDKNENQESSNNNNTNINQDNGTMKSEKSKNNTRSKNSAGKPIQRRRIRRKAQSTIDDQAEQLTEMSVRGLDLFRYASINEGVYQCTECAKENMQKTFKNKYSFQRHAFLYHEGKHRKVFPCPLCGKEFSRPDKMKNHMKMTHESFVSKEIQSFNPLNYLITAAASGEIQATFPQLPRPPPSQATSVANNITATSGQKQSSDNNGTQLNVLIGNNNDLKEGMTLTNMQDSKKVAKDVMMMAETDNFKFPTDIEIKNEIIISPSPSPPPTSLLPSVSMSLSSHSTLQQSTAVSFSFSDSLNLLKTASTAPSAQAAQMQNAQRLEEVK</sequence>
<keyword evidence="2" id="KW-0805">Transcription regulation</keyword>
<feature type="compositionally biased region" description="Basic residues" evidence="6">
    <location>
        <begin position="197"/>
        <end position="206"/>
    </location>
</feature>
<dbReference type="GO" id="GO:0008270">
    <property type="term" value="F:zinc ion binding"/>
    <property type="evidence" value="ECO:0007669"/>
    <property type="project" value="UniProtKB-KW"/>
</dbReference>
<evidence type="ECO:0000259" key="7">
    <source>
        <dbReference type="PROSITE" id="PS50097"/>
    </source>
</evidence>
<dbReference type="VEuPathDB" id="VectorBase:GMOY010533"/>
<dbReference type="PANTHER" id="PTHR23110">
    <property type="entry name" value="BTB DOMAIN TRANSCRIPTION FACTOR"/>
    <property type="match status" value="1"/>
</dbReference>
<keyword evidence="5" id="KW-0479">Metal-binding</keyword>
<reference evidence="9" key="1">
    <citation type="submission" date="2020-05" db="UniProtKB">
        <authorList>
            <consortium name="EnsemblMetazoa"/>
        </authorList>
    </citation>
    <scope>IDENTIFICATION</scope>
    <source>
        <strain evidence="9">Yale</strain>
    </source>
</reference>
<dbReference type="FunFam" id="3.30.160.60:FF:001537">
    <property type="entry name" value="Tramtrack, isoform C"/>
    <property type="match status" value="1"/>
</dbReference>
<dbReference type="GO" id="GO:0048477">
    <property type="term" value="P:oogenesis"/>
    <property type="evidence" value="ECO:0007669"/>
    <property type="project" value="UniProtKB-ARBA"/>
</dbReference>
<evidence type="ECO:0000256" key="3">
    <source>
        <dbReference type="ARBA" id="ARBA00023163"/>
    </source>
</evidence>
<dbReference type="GO" id="GO:0045466">
    <property type="term" value="P:R7 cell differentiation"/>
    <property type="evidence" value="ECO:0007669"/>
    <property type="project" value="UniProtKB-ARBA"/>
</dbReference>
<protein>
    <recommendedName>
        <fullName evidence="11">Tramtrack</fullName>
    </recommendedName>
</protein>
<dbReference type="Gene3D" id="3.30.710.10">
    <property type="entry name" value="Potassium Channel Kv1.1, Chain A"/>
    <property type="match status" value="1"/>
</dbReference>
<dbReference type="FunFam" id="3.30.160.60:FF:001861">
    <property type="entry name" value="Protein tramtrack, beta isoform"/>
    <property type="match status" value="1"/>
</dbReference>
<dbReference type="CDD" id="cd18315">
    <property type="entry name" value="BTB_POZ_BAB-like"/>
    <property type="match status" value="1"/>
</dbReference>
<dbReference type="GO" id="GO:0006357">
    <property type="term" value="P:regulation of transcription by RNA polymerase II"/>
    <property type="evidence" value="ECO:0007669"/>
    <property type="project" value="TreeGrafter"/>
</dbReference>
<feature type="compositionally biased region" description="Basic residues" evidence="6">
    <location>
        <begin position="318"/>
        <end position="328"/>
    </location>
</feature>
<dbReference type="GO" id="GO:0002009">
    <property type="term" value="P:morphogenesis of an epithelium"/>
    <property type="evidence" value="ECO:0007669"/>
    <property type="project" value="UniProtKB-ARBA"/>
</dbReference>
<dbReference type="AlphaFoldDB" id="A0A1B0GB49"/>
<accession>A0A1B0GB49</accession>
<feature type="region of interest" description="Disordered" evidence="6">
    <location>
        <begin position="310"/>
        <end position="341"/>
    </location>
</feature>
<dbReference type="SUPFAM" id="SSF54695">
    <property type="entry name" value="POZ domain"/>
    <property type="match status" value="1"/>
</dbReference>
<keyword evidence="5" id="KW-0863">Zinc-finger</keyword>
<feature type="compositionally biased region" description="Polar residues" evidence="6">
    <location>
        <begin position="530"/>
        <end position="541"/>
    </location>
</feature>
<feature type="domain" description="C2H2-type" evidence="8">
    <location>
        <begin position="418"/>
        <end position="446"/>
    </location>
</feature>
<feature type="compositionally biased region" description="Low complexity" evidence="6">
    <location>
        <begin position="813"/>
        <end position="827"/>
    </location>
</feature>
<feature type="compositionally biased region" description="Basic residues" evidence="6">
    <location>
        <begin position="849"/>
        <end position="858"/>
    </location>
</feature>
<evidence type="ECO:0000256" key="1">
    <source>
        <dbReference type="ARBA" id="ARBA00004123"/>
    </source>
</evidence>
<evidence type="ECO:0000259" key="8">
    <source>
        <dbReference type="PROSITE" id="PS50157"/>
    </source>
</evidence>
<dbReference type="Pfam" id="PF00096">
    <property type="entry name" value="zf-C2H2"/>
    <property type="match status" value="1"/>
</dbReference>
<dbReference type="Proteomes" id="UP000092444">
    <property type="component" value="Unassembled WGS sequence"/>
</dbReference>
<evidence type="ECO:0000313" key="9">
    <source>
        <dbReference type="EnsemblMetazoa" id="GMOY010533-PA"/>
    </source>
</evidence>
<dbReference type="PhylomeDB" id="A0A1B0GB49"/>
<proteinExistence type="predicted"/>
<evidence type="ECO:0000313" key="10">
    <source>
        <dbReference type="Proteomes" id="UP000092444"/>
    </source>
</evidence>